<proteinExistence type="predicted"/>
<dbReference type="EMBL" id="VICF01000002">
    <property type="protein sequence ID" value="TQC75592.1"/>
    <property type="molecule type" value="Genomic_DNA"/>
</dbReference>
<accession>A0ABY3A0S2</accession>
<evidence type="ECO:0000313" key="1">
    <source>
        <dbReference type="EMBL" id="TQC75592.1"/>
    </source>
</evidence>
<comment type="caution">
    <text evidence="1">The sequence shown here is derived from an EMBL/GenBank/DDBJ whole genome shotgun (WGS) entry which is preliminary data.</text>
</comment>
<organism evidence="1 2">
    <name type="scientific">Pantoea dispersa</name>
    <dbReference type="NCBI Taxonomy" id="59814"/>
    <lineage>
        <taxon>Bacteria</taxon>
        <taxon>Pseudomonadati</taxon>
        <taxon>Pseudomonadota</taxon>
        <taxon>Gammaproteobacteria</taxon>
        <taxon>Enterobacterales</taxon>
        <taxon>Erwiniaceae</taxon>
        <taxon>Pantoea</taxon>
    </lineage>
</organism>
<evidence type="ECO:0000313" key="2">
    <source>
        <dbReference type="Proteomes" id="UP000319715"/>
    </source>
</evidence>
<dbReference type="RefSeq" id="WP_141495755.1">
    <property type="nucleotide sequence ID" value="NZ_VICF01000002.1"/>
</dbReference>
<keyword evidence="2" id="KW-1185">Reference proteome</keyword>
<gene>
    <name evidence="1" type="ORF">FK492_06635</name>
</gene>
<protein>
    <submittedName>
        <fullName evidence="1">Uncharacterized protein</fullName>
    </submittedName>
</protein>
<dbReference type="Proteomes" id="UP000319715">
    <property type="component" value="Unassembled WGS sequence"/>
</dbReference>
<name>A0ABY3A0S2_9GAMM</name>
<reference evidence="1 2" key="1">
    <citation type="submission" date="2019-06" db="EMBL/GenBank/DDBJ databases">
        <title>Pantoea dispersa Assembly.</title>
        <authorList>
            <person name="Wang J."/>
        </authorList>
    </citation>
    <scope>NUCLEOTIDE SEQUENCE [LARGE SCALE GENOMIC DNA]</scope>
    <source>
        <strain evidence="2">bio</strain>
    </source>
</reference>
<sequence length="157" mass="17643">MSLGANEWAATASAVASVGSVVVATITYRQQAANNKQAELDKLTDRLIALASRANSYKSTQAKGLRSLNDAADLVYAIDSATFRILSVSRKYKLDDAQTKDLKAYFINYLSYQIVEEMRLKDMPAFEFDASYGIDEVEHIQYLWKRGVGYLMFDKEM</sequence>